<keyword evidence="3 4" id="KW-0408">Iron</keyword>
<evidence type="ECO:0000313" key="6">
    <source>
        <dbReference type="EMBL" id="GLQ55288.1"/>
    </source>
</evidence>
<evidence type="ECO:0000259" key="5">
    <source>
        <dbReference type="PROSITE" id="PS51007"/>
    </source>
</evidence>
<gene>
    <name evidence="6" type="ORF">GCM10010862_25470</name>
</gene>
<dbReference type="RefSeq" id="WP_284340709.1">
    <property type="nucleotide sequence ID" value="NZ_BSNS01000011.1"/>
</dbReference>
<evidence type="ECO:0000256" key="2">
    <source>
        <dbReference type="ARBA" id="ARBA00022723"/>
    </source>
</evidence>
<dbReference type="EMBL" id="BSNS01000011">
    <property type="protein sequence ID" value="GLQ55288.1"/>
    <property type="molecule type" value="Genomic_DNA"/>
</dbReference>
<name>A0ABQ5W5G1_9HYPH</name>
<dbReference type="Gene3D" id="1.10.760.10">
    <property type="entry name" value="Cytochrome c-like domain"/>
    <property type="match status" value="1"/>
</dbReference>
<keyword evidence="1 4" id="KW-0349">Heme</keyword>
<evidence type="ECO:0000313" key="7">
    <source>
        <dbReference type="Proteomes" id="UP001156691"/>
    </source>
</evidence>
<keyword evidence="2 4" id="KW-0479">Metal-binding</keyword>
<accession>A0ABQ5W5G1</accession>
<dbReference type="PROSITE" id="PS51007">
    <property type="entry name" value="CYTC"/>
    <property type="match status" value="1"/>
</dbReference>
<dbReference type="InterPro" id="IPR036909">
    <property type="entry name" value="Cyt_c-like_dom_sf"/>
</dbReference>
<evidence type="ECO:0000256" key="1">
    <source>
        <dbReference type="ARBA" id="ARBA00022617"/>
    </source>
</evidence>
<dbReference type="InterPro" id="IPR009056">
    <property type="entry name" value="Cyt_c-like_dom"/>
</dbReference>
<sequence>MERGAHIAIIGGCHDCHTTGYAQSEGQVDPAAALKGDSVGFQGPWGTTYPTNLRILAGQKSEDQWVDYLKSFKTRPPMPWFNVHHFAESDMRSLYQYIKSLGETGDPAPEFVPPGQKPSAPYIVMAPPQMPE</sequence>
<dbReference type="Proteomes" id="UP001156691">
    <property type="component" value="Unassembled WGS sequence"/>
</dbReference>
<keyword evidence="7" id="KW-1185">Reference proteome</keyword>
<proteinExistence type="predicted"/>
<comment type="caution">
    <text evidence="6">The sequence shown here is derived from an EMBL/GenBank/DDBJ whole genome shotgun (WGS) entry which is preliminary data.</text>
</comment>
<reference evidence="7" key="1">
    <citation type="journal article" date="2019" name="Int. J. Syst. Evol. Microbiol.">
        <title>The Global Catalogue of Microorganisms (GCM) 10K type strain sequencing project: providing services to taxonomists for standard genome sequencing and annotation.</title>
        <authorList>
            <consortium name="The Broad Institute Genomics Platform"/>
            <consortium name="The Broad Institute Genome Sequencing Center for Infectious Disease"/>
            <person name="Wu L."/>
            <person name="Ma J."/>
        </authorList>
    </citation>
    <scope>NUCLEOTIDE SEQUENCE [LARGE SCALE GENOMIC DNA]</scope>
    <source>
        <strain evidence="7">NBRC 112416</strain>
    </source>
</reference>
<evidence type="ECO:0000256" key="4">
    <source>
        <dbReference type="PROSITE-ProRule" id="PRU00433"/>
    </source>
</evidence>
<feature type="domain" description="Cytochrome c" evidence="5">
    <location>
        <begin position="1"/>
        <end position="102"/>
    </location>
</feature>
<evidence type="ECO:0000256" key="3">
    <source>
        <dbReference type="ARBA" id="ARBA00023004"/>
    </source>
</evidence>
<dbReference type="SUPFAM" id="SSF46626">
    <property type="entry name" value="Cytochrome c"/>
    <property type="match status" value="1"/>
</dbReference>
<organism evidence="6 7">
    <name type="scientific">Devosia nitrariae</name>
    <dbReference type="NCBI Taxonomy" id="2071872"/>
    <lineage>
        <taxon>Bacteria</taxon>
        <taxon>Pseudomonadati</taxon>
        <taxon>Pseudomonadota</taxon>
        <taxon>Alphaproteobacteria</taxon>
        <taxon>Hyphomicrobiales</taxon>
        <taxon>Devosiaceae</taxon>
        <taxon>Devosia</taxon>
    </lineage>
</organism>
<protein>
    <recommendedName>
        <fullName evidence="5">Cytochrome c domain-containing protein</fullName>
    </recommendedName>
</protein>